<organism evidence="2 3">
    <name type="scientific">Pedobacter hiemivivus</name>
    <dbReference type="NCBI Taxonomy" id="2530454"/>
    <lineage>
        <taxon>Bacteria</taxon>
        <taxon>Pseudomonadati</taxon>
        <taxon>Bacteroidota</taxon>
        <taxon>Sphingobacteriia</taxon>
        <taxon>Sphingobacteriales</taxon>
        <taxon>Sphingobacteriaceae</taxon>
        <taxon>Pedobacter</taxon>
    </lineage>
</organism>
<evidence type="ECO:0000259" key="1">
    <source>
        <dbReference type="Pfam" id="PF00156"/>
    </source>
</evidence>
<keyword evidence="2" id="KW-0328">Glycosyltransferase</keyword>
<dbReference type="SUPFAM" id="SSF53271">
    <property type="entry name" value="PRTase-like"/>
    <property type="match status" value="1"/>
</dbReference>
<dbReference type="RefSeq" id="WP_131610520.1">
    <property type="nucleotide sequence ID" value="NZ_SJSM01000012.1"/>
</dbReference>
<evidence type="ECO:0000313" key="3">
    <source>
        <dbReference type="Proteomes" id="UP000291117"/>
    </source>
</evidence>
<dbReference type="Pfam" id="PF00156">
    <property type="entry name" value="Pribosyltran"/>
    <property type="match status" value="1"/>
</dbReference>
<dbReference type="OrthoDB" id="9810066at2"/>
<keyword evidence="2" id="KW-0808">Transferase</keyword>
<dbReference type="EMBL" id="SJSM01000012">
    <property type="protein sequence ID" value="TCC93146.1"/>
    <property type="molecule type" value="Genomic_DNA"/>
</dbReference>
<dbReference type="InterPro" id="IPR029057">
    <property type="entry name" value="PRTase-like"/>
</dbReference>
<protein>
    <submittedName>
        <fullName evidence="2">Phosphoribosyltransferase</fullName>
    </submittedName>
</protein>
<sequence length="216" mass="23799">MFSTGKYKLFEDRRDAGERLGEQLKAKYEGQNPLIIGIPRGGVEVGYYVAAALKAEFSLVVSRKLPFPGNQELGFGAVTEQSGVYVSGFGREMLDEGTIEDIIEEQFVEVKRRVDLYRNGLPLPEMKGRIVILVDDGIAMGVTLVPVIALCRNNGASEVIIAVPVSGLSYDIHLSRADAIEVLFQPEDFQGVGQAYRHFGEFTDNQVLSLLRPGFK</sequence>
<dbReference type="CDD" id="cd06223">
    <property type="entry name" value="PRTases_typeI"/>
    <property type="match status" value="1"/>
</dbReference>
<accession>A0A4V2MJ71</accession>
<dbReference type="Proteomes" id="UP000291117">
    <property type="component" value="Unassembled WGS sequence"/>
</dbReference>
<feature type="domain" description="Phosphoribosyltransferase" evidence="1">
    <location>
        <begin position="16"/>
        <end position="172"/>
    </location>
</feature>
<evidence type="ECO:0000313" key="2">
    <source>
        <dbReference type="EMBL" id="TCC93146.1"/>
    </source>
</evidence>
<dbReference type="GO" id="GO:0016757">
    <property type="term" value="F:glycosyltransferase activity"/>
    <property type="evidence" value="ECO:0007669"/>
    <property type="project" value="UniProtKB-KW"/>
</dbReference>
<dbReference type="AlphaFoldDB" id="A0A4V2MJ71"/>
<dbReference type="InterPro" id="IPR000836">
    <property type="entry name" value="PRTase_dom"/>
</dbReference>
<gene>
    <name evidence="2" type="ORF">EZ444_17965</name>
</gene>
<reference evidence="2 3" key="1">
    <citation type="submission" date="2019-02" db="EMBL/GenBank/DDBJ databases">
        <title>Pedobacter sp. RP-3-8 sp. nov., isolated from Arctic soil.</title>
        <authorList>
            <person name="Dahal R.H."/>
        </authorList>
    </citation>
    <scope>NUCLEOTIDE SEQUENCE [LARGE SCALE GENOMIC DNA]</scope>
    <source>
        <strain evidence="2 3">RP-3-8</strain>
    </source>
</reference>
<name>A0A4V2MJ71_9SPHI</name>
<proteinExistence type="predicted"/>
<keyword evidence="3" id="KW-1185">Reference proteome</keyword>
<dbReference type="Gene3D" id="3.30.1310.20">
    <property type="entry name" value="PRTase-like"/>
    <property type="match status" value="1"/>
</dbReference>
<dbReference type="Gene3D" id="3.40.50.2020">
    <property type="match status" value="1"/>
</dbReference>
<comment type="caution">
    <text evidence="2">The sequence shown here is derived from an EMBL/GenBank/DDBJ whole genome shotgun (WGS) entry which is preliminary data.</text>
</comment>